<dbReference type="InterPro" id="IPR016187">
    <property type="entry name" value="CTDL_fold"/>
</dbReference>
<dbReference type="SUPFAM" id="SSF56436">
    <property type="entry name" value="C-type lectin-like"/>
    <property type="match status" value="1"/>
</dbReference>
<evidence type="ECO:0000259" key="3">
    <source>
        <dbReference type="PROSITE" id="PS50963"/>
    </source>
</evidence>
<dbReference type="SMART" id="SM00445">
    <property type="entry name" value="LINK"/>
    <property type="match status" value="1"/>
</dbReference>
<sequence length="275" mass="31358">MNSIVGMPTTNDMAYFDNMQVNPIMITIILVIIILYSILFSSLGSTEKIVTNNNKPANFLGTTMVSIFLVLMLINGFNYFFDINIITSIKDIFSRKPEIDIVVESDNIDTDIVPESKYIKQVYHIPGNNYTYSDAKAICKAYGNRLANYKEIDAALDSGADWCSYGWSQDQMALFPTQYKKWKELQKVSGHENDCGRPGINGGFIDNPNVKFGVNCFGYKPIINSTESQLMNDMPLYPKTQKEINFDKKVNYWKTKIRDILIAPFNNKNWDMSAF</sequence>
<dbReference type="Pfam" id="PF00193">
    <property type="entry name" value="Xlink"/>
    <property type="match status" value="1"/>
</dbReference>
<accession>A0A6C0AXW4</accession>
<protein>
    <recommendedName>
        <fullName evidence="3">Link domain-containing protein</fullName>
    </recommendedName>
</protein>
<organism evidence="4">
    <name type="scientific">viral metagenome</name>
    <dbReference type="NCBI Taxonomy" id="1070528"/>
    <lineage>
        <taxon>unclassified sequences</taxon>
        <taxon>metagenomes</taxon>
        <taxon>organismal metagenomes</taxon>
    </lineage>
</organism>
<dbReference type="GO" id="GO:0005540">
    <property type="term" value="F:hyaluronic acid binding"/>
    <property type="evidence" value="ECO:0007669"/>
    <property type="project" value="InterPro"/>
</dbReference>
<keyword evidence="2" id="KW-0812">Transmembrane</keyword>
<feature type="transmembrane region" description="Helical" evidence="2">
    <location>
        <begin position="59"/>
        <end position="81"/>
    </location>
</feature>
<keyword evidence="2" id="KW-1133">Transmembrane helix</keyword>
<keyword evidence="1" id="KW-1015">Disulfide bond</keyword>
<reference evidence="4" key="1">
    <citation type="journal article" date="2020" name="Nature">
        <title>Giant virus diversity and host interactions through global metagenomics.</title>
        <authorList>
            <person name="Schulz F."/>
            <person name="Roux S."/>
            <person name="Paez-Espino D."/>
            <person name="Jungbluth S."/>
            <person name="Walsh D.A."/>
            <person name="Denef V.J."/>
            <person name="McMahon K.D."/>
            <person name="Konstantinidis K.T."/>
            <person name="Eloe-Fadrosh E.A."/>
            <person name="Kyrpides N.C."/>
            <person name="Woyke T."/>
        </authorList>
    </citation>
    <scope>NUCLEOTIDE SEQUENCE</scope>
    <source>
        <strain evidence="4">GVMAG-S-ERX556022-25</strain>
    </source>
</reference>
<keyword evidence="2" id="KW-0472">Membrane</keyword>
<dbReference type="InterPro" id="IPR016186">
    <property type="entry name" value="C-type_lectin-like/link_sf"/>
</dbReference>
<evidence type="ECO:0000256" key="1">
    <source>
        <dbReference type="ARBA" id="ARBA00023157"/>
    </source>
</evidence>
<evidence type="ECO:0000256" key="2">
    <source>
        <dbReference type="SAM" id="Phobius"/>
    </source>
</evidence>
<proteinExistence type="predicted"/>
<feature type="transmembrane region" description="Helical" evidence="2">
    <location>
        <begin position="21"/>
        <end position="39"/>
    </location>
</feature>
<dbReference type="InterPro" id="IPR000538">
    <property type="entry name" value="Link_dom"/>
</dbReference>
<feature type="domain" description="Link" evidence="3">
    <location>
        <begin position="118"/>
        <end position="218"/>
    </location>
</feature>
<evidence type="ECO:0000313" key="4">
    <source>
        <dbReference type="EMBL" id="QHS84674.1"/>
    </source>
</evidence>
<dbReference type="GO" id="GO:0007155">
    <property type="term" value="P:cell adhesion"/>
    <property type="evidence" value="ECO:0007669"/>
    <property type="project" value="InterPro"/>
</dbReference>
<name>A0A6C0AXW4_9ZZZZ</name>
<dbReference type="AlphaFoldDB" id="A0A6C0AXW4"/>
<dbReference type="PROSITE" id="PS50963">
    <property type="entry name" value="LINK_2"/>
    <property type="match status" value="1"/>
</dbReference>
<dbReference type="Gene3D" id="3.10.100.10">
    <property type="entry name" value="Mannose-Binding Protein A, subunit A"/>
    <property type="match status" value="1"/>
</dbReference>
<dbReference type="EMBL" id="MN738811">
    <property type="protein sequence ID" value="QHS84674.1"/>
    <property type="molecule type" value="Genomic_DNA"/>
</dbReference>